<evidence type="ECO:0000313" key="2">
    <source>
        <dbReference type="Proteomes" id="UP000011082"/>
    </source>
</evidence>
<dbReference type="AlphaFoldDB" id="L2GLF2"/>
<sequence>VRLFDDNKCTRINIERINLETISVKDGVSKEDPNDEVEILSIVSEVKDYIIDNVNIIKSVSDCCGLGVPSFCEYYLPSQDSFRNGCFENELHERYLRDIFKYGSTLIKTARALEIDEMLDRNYKISAHSSCKIDGYDGVFSSVKNINDIKIERESIWAKNFIRKWKENPVFFIFDNKYDKI</sequence>
<dbReference type="GeneID" id="19881928"/>
<gene>
    <name evidence="1" type="ORF">VICG_01217</name>
</gene>
<proteinExistence type="predicted"/>
<organism evidence="1 2">
    <name type="scientific">Vittaforma corneae (strain ATCC 50505)</name>
    <name type="common">Microsporidian parasite</name>
    <name type="synonym">Nosema corneum</name>
    <dbReference type="NCBI Taxonomy" id="993615"/>
    <lineage>
        <taxon>Eukaryota</taxon>
        <taxon>Fungi</taxon>
        <taxon>Fungi incertae sedis</taxon>
        <taxon>Microsporidia</taxon>
        <taxon>Nosematidae</taxon>
        <taxon>Vittaforma</taxon>
    </lineage>
</organism>
<keyword evidence="2" id="KW-1185">Reference proteome</keyword>
<dbReference type="InParanoid" id="L2GLF2"/>
<dbReference type="EMBL" id="JH370139">
    <property type="protein sequence ID" value="ELA41713.1"/>
    <property type="molecule type" value="Genomic_DNA"/>
</dbReference>
<reference evidence="2" key="1">
    <citation type="submission" date="2011-05" db="EMBL/GenBank/DDBJ databases">
        <title>The genome sequence of Vittaforma corneae strain ATCC 50505.</title>
        <authorList>
            <consortium name="The Broad Institute Genome Sequencing Platform"/>
            <person name="Cuomo C."/>
            <person name="Didier E."/>
            <person name="Bowers L."/>
            <person name="Young S.K."/>
            <person name="Zeng Q."/>
            <person name="Gargeya S."/>
            <person name="Fitzgerald M."/>
            <person name="Haas B."/>
            <person name="Abouelleil A."/>
            <person name="Alvarado L."/>
            <person name="Arachchi H.M."/>
            <person name="Berlin A."/>
            <person name="Chapman S.B."/>
            <person name="Gearin G."/>
            <person name="Goldberg J."/>
            <person name="Griggs A."/>
            <person name="Gujja S."/>
            <person name="Hansen M."/>
            <person name="Heiman D."/>
            <person name="Howarth C."/>
            <person name="Larimer J."/>
            <person name="Lui A."/>
            <person name="MacDonald P.J.P."/>
            <person name="McCowen C."/>
            <person name="Montmayeur A."/>
            <person name="Murphy C."/>
            <person name="Neiman D."/>
            <person name="Pearson M."/>
            <person name="Priest M."/>
            <person name="Roberts A."/>
            <person name="Saif S."/>
            <person name="Shea T."/>
            <person name="Sisk P."/>
            <person name="Stolte C."/>
            <person name="Sykes S."/>
            <person name="Wortman J."/>
            <person name="Nusbaum C."/>
            <person name="Birren B."/>
        </authorList>
    </citation>
    <scope>NUCLEOTIDE SEQUENCE [LARGE SCALE GENOMIC DNA]</scope>
    <source>
        <strain evidence="2">ATCC 50505</strain>
    </source>
</reference>
<dbReference type="HOGENOM" id="CLU_1492617_0_0_1"/>
<name>L2GLF2_VITCO</name>
<dbReference type="RefSeq" id="XP_007604663.1">
    <property type="nucleotide sequence ID" value="XM_007604601.1"/>
</dbReference>
<accession>L2GLF2</accession>
<feature type="non-terminal residue" evidence="1">
    <location>
        <position position="1"/>
    </location>
</feature>
<dbReference type="VEuPathDB" id="MicrosporidiaDB:VICG_01217"/>
<protein>
    <submittedName>
        <fullName evidence="1">Uncharacterized protein</fullName>
    </submittedName>
</protein>
<evidence type="ECO:0000313" key="1">
    <source>
        <dbReference type="EMBL" id="ELA41713.1"/>
    </source>
</evidence>
<dbReference type="Proteomes" id="UP000011082">
    <property type="component" value="Unassembled WGS sequence"/>
</dbReference>